<name>A0A7N2LHK9_QUELO</name>
<protein>
    <submittedName>
        <fullName evidence="1">Uncharacterized protein</fullName>
    </submittedName>
</protein>
<proteinExistence type="predicted"/>
<dbReference type="EMBL" id="LRBV02000004">
    <property type="status" value="NOT_ANNOTATED_CDS"/>
    <property type="molecule type" value="Genomic_DNA"/>
</dbReference>
<dbReference type="AlphaFoldDB" id="A0A7N2LHK9"/>
<keyword evidence="2" id="KW-1185">Reference proteome</keyword>
<reference evidence="1 2" key="1">
    <citation type="journal article" date="2016" name="G3 (Bethesda)">
        <title>First Draft Assembly and Annotation of the Genome of a California Endemic Oak Quercus lobata Nee (Fagaceae).</title>
        <authorList>
            <person name="Sork V.L."/>
            <person name="Fitz-Gibbon S.T."/>
            <person name="Puiu D."/>
            <person name="Crepeau M."/>
            <person name="Gugger P.F."/>
            <person name="Sherman R."/>
            <person name="Stevens K."/>
            <person name="Langley C.H."/>
            <person name="Pellegrini M."/>
            <person name="Salzberg S.L."/>
        </authorList>
    </citation>
    <scope>NUCLEOTIDE SEQUENCE [LARGE SCALE GENOMIC DNA]</scope>
    <source>
        <strain evidence="1 2">cv. SW786</strain>
    </source>
</reference>
<dbReference type="Proteomes" id="UP000594261">
    <property type="component" value="Chromosome 4"/>
</dbReference>
<evidence type="ECO:0000313" key="2">
    <source>
        <dbReference type="Proteomes" id="UP000594261"/>
    </source>
</evidence>
<reference evidence="1" key="2">
    <citation type="submission" date="2021-01" db="UniProtKB">
        <authorList>
            <consortium name="EnsemblPlants"/>
        </authorList>
    </citation>
    <scope>IDENTIFICATION</scope>
</reference>
<dbReference type="EnsemblPlants" id="QL04p078646:mrna">
    <property type="protein sequence ID" value="QL04p078646:mrna"/>
    <property type="gene ID" value="QL04p078646"/>
</dbReference>
<accession>A0A7N2LHK9</accession>
<dbReference type="InParanoid" id="A0A7N2LHK9"/>
<sequence length="69" mass="7884">MSFLLLLPCSFEAPKLKEITCEYSDLSYNYFVVSSLPSLVNQPNLQLNLVANNFTLENSRKIYLCYVNG</sequence>
<evidence type="ECO:0000313" key="1">
    <source>
        <dbReference type="EnsemblPlants" id="QL04p078646:mrna"/>
    </source>
</evidence>
<dbReference type="Gramene" id="QL04p078646:mrna">
    <property type="protein sequence ID" value="QL04p078646:mrna"/>
    <property type="gene ID" value="QL04p078646"/>
</dbReference>
<organism evidence="1 2">
    <name type="scientific">Quercus lobata</name>
    <name type="common">Valley oak</name>
    <dbReference type="NCBI Taxonomy" id="97700"/>
    <lineage>
        <taxon>Eukaryota</taxon>
        <taxon>Viridiplantae</taxon>
        <taxon>Streptophyta</taxon>
        <taxon>Embryophyta</taxon>
        <taxon>Tracheophyta</taxon>
        <taxon>Spermatophyta</taxon>
        <taxon>Magnoliopsida</taxon>
        <taxon>eudicotyledons</taxon>
        <taxon>Gunneridae</taxon>
        <taxon>Pentapetalae</taxon>
        <taxon>rosids</taxon>
        <taxon>fabids</taxon>
        <taxon>Fagales</taxon>
        <taxon>Fagaceae</taxon>
        <taxon>Quercus</taxon>
    </lineage>
</organism>